<comment type="function">
    <text evidence="11">Involved in methylamine metabolism. Essential for the maturation of the beta subunit of MADH, presumably via a step in the biosynthesis of tryptophan tryptophylquinone (TTQ), the cofactor of MADH.</text>
</comment>
<evidence type="ECO:0000256" key="5">
    <source>
        <dbReference type="ARBA" id="ARBA00022723"/>
    </source>
</evidence>
<dbReference type="PROSITE" id="PS51007">
    <property type="entry name" value="CYTC"/>
    <property type="match status" value="2"/>
</dbReference>
<dbReference type="GO" id="GO:0046872">
    <property type="term" value="F:metal ion binding"/>
    <property type="evidence" value="ECO:0007669"/>
    <property type="project" value="UniProtKB-KW"/>
</dbReference>
<evidence type="ECO:0000256" key="10">
    <source>
        <dbReference type="ARBA" id="ARBA00023004"/>
    </source>
</evidence>
<dbReference type="PANTHER" id="PTHR30600:SF10">
    <property type="entry name" value="BLL6722 PROTEIN"/>
    <property type="match status" value="1"/>
</dbReference>
<evidence type="ECO:0000256" key="1">
    <source>
        <dbReference type="ARBA" id="ARBA00004418"/>
    </source>
</evidence>
<evidence type="ECO:0000313" key="20">
    <source>
        <dbReference type="Proteomes" id="UP000544107"/>
    </source>
</evidence>
<evidence type="ECO:0000259" key="16">
    <source>
        <dbReference type="PROSITE" id="PS51007"/>
    </source>
</evidence>
<comment type="pathway">
    <text evidence="2">One-carbon metabolism; methylamine degradation.</text>
</comment>
<keyword evidence="7" id="KW-0574">Periplasm</keyword>
<evidence type="ECO:0000256" key="3">
    <source>
        <dbReference type="ARBA" id="ARBA00022448"/>
    </source>
</evidence>
<dbReference type="Gene3D" id="1.10.760.10">
    <property type="entry name" value="Cytochrome c-like domain"/>
    <property type="match status" value="2"/>
</dbReference>
<dbReference type="STRING" id="887144.BJF91_24320"/>
<feature type="chain" id="PRO_5044564475" description="Methylamine utilization protein MauG" evidence="15">
    <location>
        <begin position="22"/>
        <end position="329"/>
    </location>
</feature>
<reference evidence="17 20" key="2">
    <citation type="submission" date="2020-08" db="EMBL/GenBank/DDBJ databases">
        <title>Genomic Encyclopedia of Type Strains, Phase IV (KMG-IV): sequencing the most valuable type-strain genomes for metagenomic binning, comparative biology and taxonomic classification.</title>
        <authorList>
            <person name="Goeker M."/>
        </authorList>
    </citation>
    <scope>NUCLEOTIDE SEQUENCE [LARGE SCALE GENOMIC DNA]</scope>
    <source>
        <strain evidence="17 20">DSM 100021</strain>
    </source>
</reference>
<feature type="binding site" description="axial binding residue" evidence="14">
    <location>
        <position position="70"/>
    </location>
    <ligand>
        <name>heme c</name>
        <dbReference type="ChEBI" id="CHEBI:61717"/>
        <label>1</label>
    </ligand>
    <ligandPart>
        <name>Fe</name>
        <dbReference type="ChEBI" id="CHEBI:18248"/>
    </ligandPart>
</feature>
<reference evidence="18 19" key="1">
    <citation type="submission" date="2016-09" db="EMBL/GenBank/DDBJ databases">
        <title>Rhizobium oryziradicis sp. nov., isolated from the root of rice.</title>
        <authorList>
            <person name="Zhao J."/>
            <person name="Zhang X."/>
        </authorList>
    </citation>
    <scope>NUCLEOTIDE SEQUENCE [LARGE SCALE GENOMIC DNA]</scope>
    <source>
        <strain evidence="18 19">14971</strain>
    </source>
</reference>
<feature type="domain" description="Cytochrome c" evidence="16">
    <location>
        <begin position="44"/>
        <end position="155"/>
    </location>
</feature>
<feature type="binding site" description="covalent" evidence="13">
    <location>
        <position position="211"/>
    </location>
    <ligand>
        <name>heme c</name>
        <dbReference type="ChEBI" id="CHEBI:61717"/>
        <label>2</label>
    </ligand>
</feature>
<accession>A0A1Q9ABS5</accession>
<evidence type="ECO:0000256" key="6">
    <source>
        <dbReference type="ARBA" id="ARBA00022729"/>
    </source>
</evidence>
<protein>
    <recommendedName>
        <fullName evidence="12">Methylamine utilization protein MauG</fullName>
    </recommendedName>
</protein>
<evidence type="ECO:0000256" key="2">
    <source>
        <dbReference type="ARBA" id="ARBA00004856"/>
    </source>
</evidence>
<keyword evidence="6 15" id="KW-0732">Signal</keyword>
<keyword evidence="9 17" id="KW-0560">Oxidoreductase</keyword>
<keyword evidence="8" id="KW-0249">Electron transport</keyword>
<evidence type="ECO:0000256" key="4">
    <source>
        <dbReference type="ARBA" id="ARBA00022617"/>
    </source>
</evidence>
<comment type="PTM">
    <text evidence="13">Binds 2 heme groups per subunit.</text>
</comment>
<dbReference type="EMBL" id="JACIED010000010">
    <property type="protein sequence ID" value="MBB4010579.1"/>
    <property type="molecule type" value="Genomic_DNA"/>
</dbReference>
<dbReference type="GO" id="GO:0020037">
    <property type="term" value="F:heme binding"/>
    <property type="evidence" value="ECO:0007669"/>
    <property type="project" value="InterPro"/>
</dbReference>
<dbReference type="GO" id="GO:0004130">
    <property type="term" value="F:cytochrome-c peroxidase activity"/>
    <property type="evidence" value="ECO:0007669"/>
    <property type="project" value="TreeGrafter"/>
</dbReference>
<evidence type="ECO:0000256" key="13">
    <source>
        <dbReference type="PIRSR" id="PIRSR000294-1"/>
    </source>
</evidence>
<organism evidence="18 19">
    <name type="scientific">Allorhizobium taibaishanense</name>
    <dbReference type="NCBI Taxonomy" id="887144"/>
    <lineage>
        <taxon>Bacteria</taxon>
        <taxon>Pseudomonadati</taxon>
        <taxon>Pseudomonadota</taxon>
        <taxon>Alphaproteobacteria</taxon>
        <taxon>Hyphomicrobiales</taxon>
        <taxon>Rhizobiaceae</taxon>
        <taxon>Rhizobium/Agrobacterium group</taxon>
        <taxon>Allorhizobium</taxon>
    </lineage>
</organism>
<dbReference type="InterPro" id="IPR009056">
    <property type="entry name" value="Cyt_c-like_dom"/>
</dbReference>
<dbReference type="PIRSF" id="PIRSF000294">
    <property type="entry name" value="Cytochrome-c_peroxidase"/>
    <property type="match status" value="1"/>
</dbReference>
<keyword evidence="17" id="KW-0575">Peroxidase</keyword>
<evidence type="ECO:0000256" key="12">
    <source>
        <dbReference type="ARBA" id="ARBA00073576"/>
    </source>
</evidence>
<evidence type="ECO:0000256" key="15">
    <source>
        <dbReference type="SAM" id="SignalP"/>
    </source>
</evidence>
<dbReference type="InterPro" id="IPR051395">
    <property type="entry name" value="Cytochrome_c_Peroxidase/MauG"/>
</dbReference>
<dbReference type="OrthoDB" id="9805202at2"/>
<keyword evidence="3" id="KW-0813">Transport</keyword>
<feature type="binding site" description="axial binding residue" evidence="14">
    <location>
        <position position="215"/>
    </location>
    <ligand>
        <name>heme c</name>
        <dbReference type="ChEBI" id="CHEBI:61717"/>
        <label>2</label>
    </ligand>
    <ligandPart>
        <name>Fe</name>
        <dbReference type="ChEBI" id="CHEBI:18248"/>
    </ligandPart>
</feature>
<dbReference type="RefSeq" id="WP_075612628.1">
    <property type="nucleotide sequence ID" value="NZ_JACIED010000010.1"/>
</dbReference>
<dbReference type="InterPro" id="IPR036909">
    <property type="entry name" value="Cyt_c-like_dom_sf"/>
</dbReference>
<feature type="binding site" description="covalent" evidence="13">
    <location>
        <position position="214"/>
    </location>
    <ligand>
        <name>heme c</name>
        <dbReference type="ChEBI" id="CHEBI:61717"/>
        <label>2</label>
    </ligand>
</feature>
<dbReference type="InterPro" id="IPR004852">
    <property type="entry name" value="Di-haem_cyt_c_peroxidsae"/>
</dbReference>
<name>A0A1Q9ABS5_9HYPH</name>
<comment type="cofactor">
    <cofactor evidence="13">
        <name>heme</name>
        <dbReference type="ChEBI" id="CHEBI:30413"/>
    </cofactor>
    <text evidence="13">Binds 2 heme groups.</text>
</comment>
<evidence type="ECO:0000256" key="11">
    <source>
        <dbReference type="ARBA" id="ARBA00058991"/>
    </source>
</evidence>
<dbReference type="GO" id="GO:0009055">
    <property type="term" value="F:electron transfer activity"/>
    <property type="evidence" value="ECO:0007669"/>
    <property type="project" value="InterPro"/>
</dbReference>
<evidence type="ECO:0000313" key="18">
    <source>
        <dbReference type="EMBL" id="OLP52315.1"/>
    </source>
</evidence>
<dbReference type="InterPro" id="IPR026259">
    <property type="entry name" value="MauG/Cytc_peroxidase"/>
</dbReference>
<feature type="binding site" description="covalent" evidence="13">
    <location>
        <position position="69"/>
    </location>
    <ligand>
        <name>heme c</name>
        <dbReference type="ChEBI" id="CHEBI:61717"/>
        <label>1</label>
    </ligand>
</feature>
<dbReference type="FunFam" id="1.10.760.10:FF:000019">
    <property type="entry name" value="Di-heme cytochrome C peroxidase"/>
    <property type="match status" value="1"/>
</dbReference>
<keyword evidence="5 14" id="KW-0479">Metal-binding</keyword>
<evidence type="ECO:0000256" key="7">
    <source>
        <dbReference type="ARBA" id="ARBA00022764"/>
    </source>
</evidence>
<evidence type="ECO:0000313" key="19">
    <source>
        <dbReference type="Proteomes" id="UP000185598"/>
    </source>
</evidence>
<feature type="binding site" description="covalent" evidence="13">
    <location>
        <position position="66"/>
    </location>
    <ligand>
        <name>heme c</name>
        <dbReference type="ChEBI" id="CHEBI:61717"/>
        <label>1</label>
    </ligand>
</feature>
<comment type="caution">
    <text evidence="18">The sequence shown here is derived from an EMBL/GenBank/DDBJ whole genome shotgun (WGS) entry which is preliminary data.</text>
</comment>
<evidence type="ECO:0000256" key="8">
    <source>
        <dbReference type="ARBA" id="ARBA00022982"/>
    </source>
</evidence>
<dbReference type="Pfam" id="PF03150">
    <property type="entry name" value="CCP_MauG"/>
    <property type="match status" value="1"/>
</dbReference>
<gene>
    <name evidence="18" type="ORF">BJF91_24320</name>
    <name evidence="17" type="ORF">GGQ71_004881</name>
</gene>
<dbReference type="Proteomes" id="UP000544107">
    <property type="component" value="Unassembled WGS sequence"/>
</dbReference>
<comment type="subcellular location">
    <subcellularLocation>
        <location evidence="1">Periplasm</location>
    </subcellularLocation>
</comment>
<feature type="domain" description="Cytochrome c" evidence="16">
    <location>
        <begin position="196"/>
        <end position="316"/>
    </location>
</feature>
<dbReference type="AlphaFoldDB" id="A0A1Q9ABS5"/>
<dbReference type="Proteomes" id="UP000185598">
    <property type="component" value="Unassembled WGS sequence"/>
</dbReference>
<dbReference type="Pfam" id="PF00034">
    <property type="entry name" value="Cytochrom_C"/>
    <property type="match status" value="1"/>
</dbReference>
<evidence type="ECO:0000256" key="14">
    <source>
        <dbReference type="PIRSR" id="PIRSR000294-2"/>
    </source>
</evidence>
<keyword evidence="4 13" id="KW-0349">Heme</keyword>
<keyword evidence="19" id="KW-1185">Reference proteome</keyword>
<dbReference type="PANTHER" id="PTHR30600">
    <property type="entry name" value="CYTOCHROME C PEROXIDASE-RELATED"/>
    <property type="match status" value="1"/>
</dbReference>
<evidence type="ECO:0000256" key="9">
    <source>
        <dbReference type="ARBA" id="ARBA00023002"/>
    </source>
</evidence>
<keyword evidence="10 14" id="KW-0408">Iron</keyword>
<dbReference type="EMBL" id="MKIN01000015">
    <property type="protein sequence ID" value="OLP52315.1"/>
    <property type="molecule type" value="Genomic_DNA"/>
</dbReference>
<dbReference type="SUPFAM" id="SSF46626">
    <property type="entry name" value="Cytochrome c"/>
    <property type="match status" value="2"/>
</dbReference>
<dbReference type="GO" id="GO:0042597">
    <property type="term" value="C:periplasmic space"/>
    <property type="evidence" value="ECO:0007669"/>
    <property type="project" value="UniProtKB-SubCell"/>
</dbReference>
<proteinExistence type="predicted"/>
<sequence>MKVSIRLCVILVALPLNWSFAGDRNDFKRPVDIPYRDVTPYSPQLATLGKMLFFDPRLSGAQNMTCASCHNPSFGFEVPVKTPVGAANQSLPRQAPTVLNAAWVSPLFWDGRAPTLESQAEGPITAAGEMNGKFDDIVKNLSQIHDYNAWFKEVFPRDGMTKENMLIAIATYERTVVTTWSPFDRWVDGDEEAISADAKRGFGLFTGKAGCSACHAGWNFTDNKFHDVGLPDEDIGRGKYEPENIKAQHAFKTPGLRNTLYRAPYMHDGSLATLSDVIQHYESGGVGRPSLADAMFPFSLDTSERADLLAFLKTLTAEKQNIPLPTLPN</sequence>
<feature type="signal peptide" evidence="15">
    <location>
        <begin position="1"/>
        <end position="21"/>
    </location>
</feature>
<evidence type="ECO:0000313" key="17">
    <source>
        <dbReference type="EMBL" id="MBB4010579.1"/>
    </source>
</evidence>